<dbReference type="GO" id="GO:0000146">
    <property type="term" value="F:microfilament motor activity"/>
    <property type="evidence" value="ECO:0007669"/>
    <property type="project" value="TreeGrafter"/>
</dbReference>
<evidence type="ECO:0000256" key="7">
    <source>
        <dbReference type="SAM" id="Phobius"/>
    </source>
</evidence>
<dbReference type="Gene3D" id="3.40.850.10">
    <property type="entry name" value="Kinesin motor domain"/>
    <property type="match status" value="1"/>
</dbReference>
<evidence type="ECO:0000256" key="3">
    <source>
        <dbReference type="ARBA" id="ARBA00023123"/>
    </source>
</evidence>
<dbReference type="GO" id="GO:0016459">
    <property type="term" value="C:myosin complex"/>
    <property type="evidence" value="ECO:0007669"/>
    <property type="project" value="UniProtKB-KW"/>
</dbReference>
<evidence type="ECO:0000259" key="8">
    <source>
        <dbReference type="PROSITE" id="PS51456"/>
    </source>
</evidence>
<dbReference type="InterPro" id="IPR027417">
    <property type="entry name" value="P-loop_NTPase"/>
</dbReference>
<dbReference type="Pfam" id="PF00063">
    <property type="entry name" value="Myosin_head"/>
    <property type="match status" value="1"/>
</dbReference>
<dbReference type="SMART" id="SM00242">
    <property type="entry name" value="MYSc"/>
    <property type="match status" value="1"/>
</dbReference>
<dbReference type="InterPro" id="IPR036961">
    <property type="entry name" value="Kinesin_motor_dom_sf"/>
</dbReference>
<comment type="similarity">
    <text evidence="6">Belongs to the TRAFAC class myosin-kinesin ATPase superfamily. Myosin family.</text>
</comment>
<dbReference type="GO" id="GO:0005737">
    <property type="term" value="C:cytoplasm"/>
    <property type="evidence" value="ECO:0007669"/>
    <property type="project" value="TreeGrafter"/>
</dbReference>
<keyword evidence="3 6" id="KW-0518">Myosin</keyword>
<dbReference type="InterPro" id="IPR001609">
    <property type="entry name" value="Myosin_head_motor_dom-like"/>
</dbReference>
<dbReference type="GO" id="GO:0005524">
    <property type="term" value="F:ATP binding"/>
    <property type="evidence" value="ECO:0007669"/>
    <property type="project" value="UniProtKB-UniRule"/>
</dbReference>
<keyword evidence="1 6" id="KW-0547">Nucleotide-binding</keyword>
<comment type="caution">
    <text evidence="6">Lacks conserved residue(s) required for the propagation of feature annotation.</text>
</comment>
<reference evidence="9" key="2">
    <citation type="submission" date="2025-09" db="UniProtKB">
        <authorList>
            <consortium name="Ensembl"/>
        </authorList>
    </citation>
    <scope>IDENTIFICATION</scope>
</reference>
<proteinExistence type="inferred from homology"/>
<dbReference type="PANTHER" id="PTHR13140:SF853">
    <property type="entry name" value="UNCONVENTIONAL MYOSIN-VB ISOFORM X2"/>
    <property type="match status" value="1"/>
</dbReference>
<evidence type="ECO:0000313" key="9">
    <source>
        <dbReference type="Ensembl" id="ENSLBEP00000023502.1"/>
    </source>
</evidence>
<dbReference type="GO" id="GO:0007015">
    <property type="term" value="P:actin filament organization"/>
    <property type="evidence" value="ECO:0007669"/>
    <property type="project" value="TreeGrafter"/>
</dbReference>
<dbReference type="PRINTS" id="PR00193">
    <property type="entry name" value="MYOSINHEAVY"/>
</dbReference>
<dbReference type="SUPFAM" id="SSF52540">
    <property type="entry name" value="P-loop containing nucleoside triphosphate hydrolases"/>
    <property type="match status" value="1"/>
</dbReference>
<dbReference type="AlphaFoldDB" id="A0A3Q3FU61"/>
<sequence length="308" mass="34142">MASLELYTNVWIPEPDAVWVSALLLQDYSPGEKHLQLQLSDGQEVQYPVGSISDLPPLGNPAILEGENDLTALSFLHEPAVLHNLRVRFLDYSSIYTYCGIVLVAINPYDQLSIYGEEVIDAYSGQDMGDMEPHIFSVAEEAYRTMTRSEKNQSIIISGESGSGKTVSAKFTMRYFAVVGGASQQTSVEERVLASNPIMESIGNAKTTRNDNSSRFGKYIEIGFARKGDIIAANMRTYLLEKSRVVFQHLFMQVLNLRIQRTHLYAFFEPSASSHVIVFILNRSLRLTFLLLGFLAACLPLGAGGVCP</sequence>
<evidence type="ECO:0000256" key="2">
    <source>
        <dbReference type="ARBA" id="ARBA00022840"/>
    </source>
</evidence>
<evidence type="ECO:0000256" key="6">
    <source>
        <dbReference type="PROSITE-ProRule" id="PRU00782"/>
    </source>
</evidence>
<evidence type="ECO:0000256" key="4">
    <source>
        <dbReference type="ARBA" id="ARBA00023175"/>
    </source>
</evidence>
<reference evidence="9" key="1">
    <citation type="submission" date="2025-08" db="UniProtKB">
        <authorList>
            <consortium name="Ensembl"/>
        </authorList>
    </citation>
    <scope>IDENTIFICATION</scope>
</reference>
<evidence type="ECO:0000313" key="10">
    <source>
        <dbReference type="Proteomes" id="UP000261660"/>
    </source>
</evidence>
<dbReference type="InParanoid" id="A0A3Q3FU61"/>
<organism evidence="9 10">
    <name type="scientific">Labrus bergylta</name>
    <name type="common">ballan wrasse</name>
    <dbReference type="NCBI Taxonomy" id="56723"/>
    <lineage>
        <taxon>Eukaryota</taxon>
        <taxon>Metazoa</taxon>
        <taxon>Chordata</taxon>
        <taxon>Craniata</taxon>
        <taxon>Vertebrata</taxon>
        <taxon>Euteleostomi</taxon>
        <taxon>Actinopterygii</taxon>
        <taxon>Neopterygii</taxon>
        <taxon>Teleostei</taxon>
        <taxon>Neoteleostei</taxon>
        <taxon>Acanthomorphata</taxon>
        <taxon>Eupercaria</taxon>
        <taxon>Labriformes</taxon>
        <taxon>Labridae</taxon>
        <taxon>Labrus</taxon>
    </lineage>
</organism>
<dbReference type="Proteomes" id="UP000261660">
    <property type="component" value="Unplaced"/>
</dbReference>
<dbReference type="GO" id="GO:0016020">
    <property type="term" value="C:membrane"/>
    <property type="evidence" value="ECO:0007669"/>
    <property type="project" value="TreeGrafter"/>
</dbReference>
<keyword evidence="7" id="KW-0472">Membrane</keyword>
<keyword evidence="5 6" id="KW-0009">Actin-binding</keyword>
<keyword evidence="2 6" id="KW-0067">ATP-binding</keyword>
<keyword evidence="4 6" id="KW-0505">Motor protein</keyword>
<evidence type="ECO:0000256" key="5">
    <source>
        <dbReference type="ARBA" id="ARBA00023203"/>
    </source>
</evidence>
<dbReference type="Ensembl" id="ENSLBET00000024736.1">
    <property type="protein sequence ID" value="ENSLBEP00000023502.1"/>
    <property type="gene ID" value="ENSLBEG00000018021.1"/>
</dbReference>
<dbReference type="STRING" id="56723.ENSLBEP00000023502"/>
<protein>
    <recommendedName>
        <fullName evidence="8">Myosin motor domain-containing protein</fullName>
    </recommendedName>
</protein>
<feature type="transmembrane region" description="Helical" evidence="7">
    <location>
        <begin position="287"/>
        <end position="307"/>
    </location>
</feature>
<keyword evidence="10" id="KW-1185">Reference proteome</keyword>
<name>A0A3Q3FU61_9LABR</name>
<keyword evidence="7" id="KW-1133">Transmembrane helix</keyword>
<dbReference type="PANTHER" id="PTHR13140">
    <property type="entry name" value="MYOSIN"/>
    <property type="match status" value="1"/>
</dbReference>
<evidence type="ECO:0000256" key="1">
    <source>
        <dbReference type="ARBA" id="ARBA00022741"/>
    </source>
</evidence>
<dbReference type="PROSITE" id="PS51456">
    <property type="entry name" value="MYOSIN_MOTOR"/>
    <property type="match status" value="1"/>
</dbReference>
<feature type="binding site" evidence="6">
    <location>
        <begin position="159"/>
        <end position="166"/>
    </location>
    <ligand>
        <name>ATP</name>
        <dbReference type="ChEBI" id="CHEBI:30616"/>
    </ligand>
</feature>
<keyword evidence="7" id="KW-0812">Transmembrane</keyword>
<dbReference type="GO" id="GO:0051015">
    <property type="term" value="F:actin filament binding"/>
    <property type="evidence" value="ECO:0007669"/>
    <property type="project" value="TreeGrafter"/>
</dbReference>
<feature type="domain" description="Myosin motor" evidence="8">
    <location>
        <begin position="65"/>
        <end position="308"/>
    </location>
</feature>
<accession>A0A3Q3FU61</accession>
<dbReference type="GeneTree" id="ENSGT00940000155402"/>